<dbReference type="Proteomes" id="UP000824120">
    <property type="component" value="Chromosome 8"/>
</dbReference>
<sequence>MTNKENLMKSTTRKRMNIYITYLASEGKKNNSMSSALASDVLKYSCHKSFFENISKNTLACSVGEVSNNSVKLILFIPYVKTSSSRNVQEKRHCHSQDHQQVVHHDYVLPDLFQVTQKNYGQAEIVERWNSFKQIFEADINQKTSIRFKWLKPPRNFSKINNDGSCIQGSCGG</sequence>
<reference evidence="1 2" key="1">
    <citation type="submission" date="2020-09" db="EMBL/GenBank/DDBJ databases">
        <title>De no assembly of potato wild relative species, Solanum commersonii.</title>
        <authorList>
            <person name="Cho K."/>
        </authorList>
    </citation>
    <scope>NUCLEOTIDE SEQUENCE [LARGE SCALE GENOMIC DNA]</scope>
    <source>
        <strain evidence="1">LZ3.2</strain>
        <tissue evidence="1">Leaf</tissue>
    </source>
</reference>
<proteinExistence type="predicted"/>
<dbReference type="AlphaFoldDB" id="A0A9J5XU26"/>
<evidence type="ECO:0000313" key="1">
    <source>
        <dbReference type="EMBL" id="KAG5590438.1"/>
    </source>
</evidence>
<keyword evidence="2" id="KW-1185">Reference proteome</keyword>
<gene>
    <name evidence="1" type="ORF">H5410_040952</name>
</gene>
<evidence type="ECO:0000313" key="2">
    <source>
        <dbReference type="Proteomes" id="UP000824120"/>
    </source>
</evidence>
<accession>A0A9J5XU26</accession>
<organism evidence="1 2">
    <name type="scientific">Solanum commersonii</name>
    <name type="common">Commerson's wild potato</name>
    <name type="synonym">Commerson's nightshade</name>
    <dbReference type="NCBI Taxonomy" id="4109"/>
    <lineage>
        <taxon>Eukaryota</taxon>
        <taxon>Viridiplantae</taxon>
        <taxon>Streptophyta</taxon>
        <taxon>Embryophyta</taxon>
        <taxon>Tracheophyta</taxon>
        <taxon>Spermatophyta</taxon>
        <taxon>Magnoliopsida</taxon>
        <taxon>eudicotyledons</taxon>
        <taxon>Gunneridae</taxon>
        <taxon>Pentapetalae</taxon>
        <taxon>asterids</taxon>
        <taxon>lamiids</taxon>
        <taxon>Solanales</taxon>
        <taxon>Solanaceae</taxon>
        <taxon>Solanoideae</taxon>
        <taxon>Solaneae</taxon>
        <taxon>Solanum</taxon>
    </lineage>
</organism>
<protein>
    <submittedName>
        <fullName evidence="1">Uncharacterized protein</fullName>
    </submittedName>
</protein>
<name>A0A9J5XU26_SOLCO</name>
<comment type="caution">
    <text evidence="1">The sequence shown here is derived from an EMBL/GenBank/DDBJ whole genome shotgun (WGS) entry which is preliminary data.</text>
</comment>
<dbReference type="EMBL" id="JACXVP010000008">
    <property type="protein sequence ID" value="KAG5590438.1"/>
    <property type="molecule type" value="Genomic_DNA"/>
</dbReference>